<sequence length="258" mass="30605">MSLWKREYFYNEKRYNIRFLKSKVNINPCSRDINKIIYCFWTGDNPMSENRLIGLKSIQENSGVEVVLVTPSNLNNFIKKDFPLHPAYPYLSLVHKSDYLRCYFMHHFGGGYSDIKPQLHNWEKAFAKLNNDKNAIAIGYHESSYKDIGYVKKFIDSNKARKINKDLKRNFNLVIGNCGYIFKPYTQFTELWFTELHKRLDENYEALKEYPGNMMGNNEGYPLPWTSILGQIFHPLCLMFHDQILFDESIKPQTFNYR</sequence>
<evidence type="ECO:0000313" key="1">
    <source>
        <dbReference type="EMBL" id="QIC68110.1"/>
    </source>
</evidence>
<proteinExistence type="predicted"/>
<dbReference type="InterPro" id="IPR029044">
    <property type="entry name" value="Nucleotide-diphossugar_trans"/>
</dbReference>
<dbReference type="Gene3D" id="3.90.550.20">
    <property type="match status" value="1"/>
</dbReference>
<dbReference type="EMBL" id="CP044463">
    <property type="protein sequence ID" value="QIC68110.1"/>
    <property type="molecule type" value="Genomic_DNA"/>
</dbReference>
<name>A0AAE7BXP8_9GAMM</name>
<reference evidence="1 2" key="1">
    <citation type="submission" date="2019-09" db="EMBL/GenBank/DDBJ databases">
        <title>Non-baumannii Acinetobacter spp. carrying blaNDM-1 isolated in China.</title>
        <authorList>
            <person name="Cui C."/>
            <person name="Chen C."/>
            <person name="Sun J."/>
            <person name="Liu Y."/>
        </authorList>
    </citation>
    <scope>NUCLEOTIDE SEQUENCE [LARGE SCALE GENOMIC DNA]</scope>
    <source>
        <strain evidence="1 2">HZE23-1</strain>
    </source>
</reference>
<dbReference type="AlphaFoldDB" id="A0AAE7BXP8"/>
<accession>A0AAE7BXP8</accession>
<dbReference type="SUPFAM" id="SSF53448">
    <property type="entry name" value="Nucleotide-diphospho-sugar transferases"/>
    <property type="match status" value="1"/>
</dbReference>
<gene>
    <name evidence="1" type="ORF">FSC10_12435</name>
</gene>
<protein>
    <submittedName>
        <fullName evidence="1">Uncharacterized protein</fullName>
    </submittedName>
</protein>
<dbReference type="RefSeq" id="WP_163172095.1">
    <property type="nucleotide sequence ID" value="NZ_CP044463.1"/>
</dbReference>
<dbReference type="Proteomes" id="UP000503505">
    <property type="component" value="Chromosome"/>
</dbReference>
<organism evidence="1 2">
    <name type="scientific">Acinetobacter schindleri</name>
    <dbReference type="NCBI Taxonomy" id="108981"/>
    <lineage>
        <taxon>Bacteria</taxon>
        <taxon>Pseudomonadati</taxon>
        <taxon>Pseudomonadota</taxon>
        <taxon>Gammaproteobacteria</taxon>
        <taxon>Moraxellales</taxon>
        <taxon>Moraxellaceae</taxon>
        <taxon>Acinetobacter</taxon>
    </lineage>
</organism>
<evidence type="ECO:0000313" key="2">
    <source>
        <dbReference type="Proteomes" id="UP000503505"/>
    </source>
</evidence>